<dbReference type="PANTHER" id="PTHR22847:SF637">
    <property type="entry name" value="WD REPEAT DOMAIN 5B"/>
    <property type="match status" value="1"/>
</dbReference>
<dbReference type="Gene3D" id="2.130.10.10">
    <property type="entry name" value="YVTN repeat-like/Quinoprotein amine dehydrogenase"/>
    <property type="match status" value="6"/>
</dbReference>
<dbReference type="InterPro" id="IPR020472">
    <property type="entry name" value="WD40_PAC1"/>
</dbReference>
<dbReference type="PRINTS" id="PR00320">
    <property type="entry name" value="GPROTEINBRPT"/>
</dbReference>
<dbReference type="OrthoDB" id="538223at2759"/>
<evidence type="ECO:0000256" key="3">
    <source>
        <dbReference type="ARBA" id="ARBA00023054"/>
    </source>
</evidence>
<dbReference type="InterPro" id="IPR056884">
    <property type="entry name" value="NPHP3-like_N"/>
</dbReference>
<evidence type="ECO:0000256" key="6">
    <source>
        <dbReference type="ARBA" id="ARBA00043913"/>
    </source>
</evidence>
<dbReference type="InterPro" id="IPR019775">
    <property type="entry name" value="WD40_repeat_CS"/>
</dbReference>
<dbReference type="SMART" id="SM00320">
    <property type="entry name" value="WD40"/>
    <property type="match status" value="13"/>
</dbReference>
<keyword evidence="2" id="KW-0677">Repeat</keyword>
<feature type="repeat" description="WD" evidence="7">
    <location>
        <begin position="1180"/>
        <end position="1214"/>
    </location>
</feature>
<keyword evidence="1 7" id="KW-0853">WD repeat</keyword>
<sequence length="1405" mass="154568">MAEAFAIAASALSVIEIAAKVLNLCGDYLLKVKSAKDDIRKLSAEVTLTSATAHQVKQLVDGPGDDALEATKELYSALEDAVQTLEELNQVLRDDHSTMRPFGRRALEWPYKSKAIEKTIANLAHHRELIALALSVDQTRYLLRNLSCNTVLEKLLVAEGAAFDSHAEEHNATCLPETRVDLLRDVSRWVDGQDSKAIFWLNGMAGTGKSTISRTVARSSSASGTLGATFFFKRGESNRSHLGRFIPTLAYQLAGRVPGIGALIQAAMKADSAIADKTIQEQFDKLIRGPLAAILARPTAPTRLVFVIDALDECERDDDIHLLIRVLSSATTLRSQLRFFVTSRPDLPIRLGFSRVQGAFQDLVLHDMPAEIVMHDLIVFFNSQFDTIRSNFNERVSDSRQLPTDWPGLTVISTLAERAKPLFIFAATLCRFVGDYRYGSPAGQLARVVAYSASHGSQLNQTYGPVLDAQFINVPNAERPLIIEQFVAVVGSIITLAEPLSPSSLSALLDLPRDTIDSRLDLLHSVLRIADDESPVRPLHLSFRDYLVDPSQKEVNPFWVDQSHAHRVLAESCLRVMRRHLRRNMAGLTFPGMRRDDIDEQHLKTILSPELIYACRFWAHHWDFYGQFDEECCDLVYAFLKEHLLHWLEALSLMGCARECSAALRPLRFWEKNKQSNMTAELPEFIVDALRFVRSSFSAIENTPLQVYSSALAFAPILMPVRTLFSDRIPPWLSLCPQVNFRWDACQAVLEGHTGPVSCVAFSRNSKLLASGARDGTIRIWETSTDDCKTVLYDGEINGVRSLDFSHDSKILAATSSSSILLWNIRTGQCTSRIEHNKLDYIRTIRLSLDSKMLLSGSDDGNVRLWDTRSGTCNVTLKGHQHRIESVRFSPNNKKLLSGSYDNTARLWDAASGNCLFVLEGHRARVNSVAFSRDATVLVTAACDSTIRCWDANTGDCQRVLKGQKSEITSAAFIFSSVKLLASASANGSMFLWDVDSGEPISNIQAHGDLIQAVAVASGHLVASCGDDGTIRVWNAVELLQQGSPSGHDRPVTSVAFAHNSRFLASSSEDTTVRIWSTKTGEPQAVLRGHGQAVLWTAFSRDSTRLVSTARDGTSRLWDTQSWTCVEEITMSAGMDVVLFSPDLTTMASTHFEDTETVRLWDVATGQHKAALQCGGCHWISAMAYSCDSSLFAVGGGDDTILIWDLEAESCLHVLEGHQEAVTSLVFSPSVARATLFASGSADTTIRTWDASTGVCHAVLEGHTDPITSLAFSSDSGRLASGSRDQTVRIWDTDAKSCLAIMQTSNVAYEMSFSPDDRDIITSHGCYSLPSFDKTAAALPMKLSSREKGIGFGGDSWITLDGKPWLWLPAKYRGGIQRVQGDRVAIGCRSGEVMILGIRSDLASA</sequence>
<feature type="repeat" description="WD" evidence="7">
    <location>
        <begin position="1045"/>
        <end position="1086"/>
    </location>
</feature>
<feature type="repeat" description="WD" evidence="7">
    <location>
        <begin position="961"/>
        <end position="1003"/>
    </location>
</feature>
<dbReference type="PROSITE" id="PS50294">
    <property type="entry name" value="WD_REPEATS_REGION"/>
    <property type="match status" value="8"/>
</dbReference>
<feature type="repeat" description="WD" evidence="7">
    <location>
        <begin position="1004"/>
        <end position="1035"/>
    </location>
</feature>
<dbReference type="PANTHER" id="PTHR22847">
    <property type="entry name" value="WD40 REPEAT PROTEIN"/>
    <property type="match status" value="1"/>
</dbReference>
<dbReference type="SUPFAM" id="SSF52540">
    <property type="entry name" value="P-loop containing nucleoside triphosphate hydrolases"/>
    <property type="match status" value="1"/>
</dbReference>
<reference evidence="10" key="1">
    <citation type="journal article" date="2021" name="Nat. Commun.">
        <title>Genetic determinants of endophytism in the Arabidopsis root mycobiome.</title>
        <authorList>
            <person name="Mesny F."/>
            <person name="Miyauchi S."/>
            <person name="Thiergart T."/>
            <person name="Pickel B."/>
            <person name="Atanasova L."/>
            <person name="Karlsson M."/>
            <person name="Huettel B."/>
            <person name="Barry K.W."/>
            <person name="Haridas S."/>
            <person name="Chen C."/>
            <person name="Bauer D."/>
            <person name="Andreopoulos W."/>
            <person name="Pangilinan J."/>
            <person name="LaButti K."/>
            <person name="Riley R."/>
            <person name="Lipzen A."/>
            <person name="Clum A."/>
            <person name="Drula E."/>
            <person name="Henrissat B."/>
            <person name="Kohler A."/>
            <person name="Grigoriev I.V."/>
            <person name="Martin F.M."/>
            <person name="Hacquard S."/>
        </authorList>
    </citation>
    <scope>NUCLEOTIDE SEQUENCE</scope>
    <source>
        <strain evidence="10">MPI-CAGE-AT-0016</strain>
    </source>
</reference>
<feature type="repeat" description="WD" evidence="7">
    <location>
        <begin position="750"/>
        <end position="791"/>
    </location>
</feature>
<feature type="repeat" description="WD" evidence="7">
    <location>
        <begin position="877"/>
        <end position="918"/>
    </location>
</feature>
<keyword evidence="11" id="KW-1185">Reference proteome</keyword>
<dbReference type="PROSITE" id="PS50837">
    <property type="entry name" value="NACHT"/>
    <property type="match status" value="1"/>
</dbReference>
<evidence type="ECO:0000313" key="11">
    <source>
        <dbReference type="Proteomes" id="UP000813385"/>
    </source>
</evidence>
<dbReference type="SUPFAM" id="SSF50978">
    <property type="entry name" value="WD40 repeat-like"/>
    <property type="match status" value="1"/>
</dbReference>
<dbReference type="PROSITE" id="PS00678">
    <property type="entry name" value="WD_REPEATS_1"/>
    <property type="match status" value="5"/>
</dbReference>
<comment type="caution">
    <text evidence="10">The sequence shown here is derived from an EMBL/GenBank/DDBJ whole genome shotgun (WGS) entry which is preliminary data.</text>
</comment>
<dbReference type="Gene3D" id="3.40.50.300">
    <property type="entry name" value="P-loop containing nucleotide triphosphate hydrolases"/>
    <property type="match status" value="1"/>
</dbReference>
<organism evidence="10 11">
    <name type="scientific">Plectosphaerella cucumerina</name>
    <dbReference type="NCBI Taxonomy" id="40658"/>
    <lineage>
        <taxon>Eukaryota</taxon>
        <taxon>Fungi</taxon>
        <taxon>Dikarya</taxon>
        <taxon>Ascomycota</taxon>
        <taxon>Pezizomycotina</taxon>
        <taxon>Sordariomycetes</taxon>
        <taxon>Hypocreomycetidae</taxon>
        <taxon>Glomerellales</taxon>
        <taxon>Plectosphaerellaceae</taxon>
        <taxon>Plectosphaerella</taxon>
    </lineage>
</organism>
<accession>A0A8K0T5A3</accession>
<dbReference type="Pfam" id="PF00400">
    <property type="entry name" value="WD40"/>
    <property type="match status" value="12"/>
</dbReference>
<dbReference type="InterPro" id="IPR027417">
    <property type="entry name" value="P-loop_NTPase"/>
</dbReference>
<evidence type="ECO:0000313" key="10">
    <source>
        <dbReference type="EMBL" id="KAH7349299.1"/>
    </source>
</evidence>
<dbReference type="GO" id="GO:1990234">
    <property type="term" value="C:transferase complex"/>
    <property type="evidence" value="ECO:0007669"/>
    <property type="project" value="UniProtKB-ARBA"/>
</dbReference>
<feature type="coiled-coil region" evidence="8">
    <location>
        <begin position="68"/>
        <end position="95"/>
    </location>
</feature>
<dbReference type="InterPro" id="IPR001680">
    <property type="entry name" value="WD40_rpt"/>
</dbReference>
<feature type="repeat" description="WD" evidence="7">
    <location>
        <begin position="1215"/>
        <end position="1254"/>
    </location>
</feature>
<feature type="repeat" description="WD" evidence="7">
    <location>
        <begin position="793"/>
        <end position="833"/>
    </location>
</feature>
<feature type="repeat" description="WD" evidence="7">
    <location>
        <begin position="1087"/>
        <end position="1128"/>
    </location>
</feature>
<dbReference type="InterPro" id="IPR007111">
    <property type="entry name" value="NACHT_NTPase"/>
</dbReference>
<gene>
    <name evidence="10" type="ORF">B0T11DRAFT_288935</name>
</gene>
<dbReference type="Proteomes" id="UP000813385">
    <property type="component" value="Unassembled WGS sequence"/>
</dbReference>
<dbReference type="SUPFAM" id="SSF50998">
    <property type="entry name" value="Quinoprotein alcohol dehydrogenase-like"/>
    <property type="match status" value="1"/>
</dbReference>
<keyword evidence="3 8" id="KW-0175">Coiled coil</keyword>
<dbReference type="GO" id="GO:0005634">
    <property type="term" value="C:nucleus"/>
    <property type="evidence" value="ECO:0007669"/>
    <property type="project" value="TreeGrafter"/>
</dbReference>
<dbReference type="EMBL" id="JAGPXD010000006">
    <property type="protein sequence ID" value="KAH7349299.1"/>
    <property type="molecule type" value="Genomic_DNA"/>
</dbReference>
<dbReference type="PROSITE" id="PS50082">
    <property type="entry name" value="WD_REPEATS_2"/>
    <property type="match status" value="12"/>
</dbReference>
<dbReference type="CDD" id="cd00200">
    <property type="entry name" value="WD40"/>
    <property type="match status" value="2"/>
</dbReference>
<evidence type="ECO:0000256" key="1">
    <source>
        <dbReference type="ARBA" id="ARBA00022574"/>
    </source>
</evidence>
<dbReference type="Pfam" id="PF24883">
    <property type="entry name" value="NPHP3_N"/>
    <property type="match status" value="1"/>
</dbReference>
<evidence type="ECO:0000259" key="9">
    <source>
        <dbReference type="PROSITE" id="PS50837"/>
    </source>
</evidence>
<comment type="similarity">
    <text evidence="4">Belongs to the WD repeat MDV1/CAF4 family.</text>
</comment>
<evidence type="ECO:0000256" key="7">
    <source>
        <dbReference type="PROSITE-ProRule" id="PRU00221"/>
    </source>
</evidence>
<dbReference type="InterPro" id="IPR036322">
    <property type="entry name" value="WD40_repeat_dom_sf"/>
</dbReference>
<evidence type="ECO:0000256" key="4">
    <source>
        <dbReference type="ARBA" id="ARBA00038415"/>
    </source>
</evidence>
<dbReference type="InterPro" id="IPR011047">
    <property type="entry name" value="Quinoprotein_ADH-like_sf"/>
</dbReference>
<feature type="domain" description="NACHT" evidence="9">
    <location>
        <begin position="197"/>
        <end position="346"/>
    </location>
</feature>
<feature type="repeat" description="WD" evidence="7">
    <location>
        <begin position="1260"/>
        <end position="1301"/>
    </location>
</feature>
<feature type="repeat" description="WD" evidence="7">
    <location>
        <begin position="919"/>
        <end position="960"/>
    </location>
</feature>
<comment type="function">
    <text evidence="6">Involved in mitochondrial fission. Acts as an adapter protein required to form mitochondrial fission complexes. Formation of these complexes is required to promote constriction and fission of the mitochondrial compartment at a late step in mitochondrial division.</text>
</comment>
<dbReference type="InterPro" id="IPR015943">
    <property type="entry name" value="WD40/YVTN_repeat-like_dom_sf"/>
</dbReference>
<evidence type="ECO:0000256" key="5">
    <source>
        <dbReference type="ARBA" id="ARBA00039789"/>
    </source>
</evidence>
<evidence type="ECO:0000256" key="8">
    <source>
        <dbReference type="SAM" id="Coils"/>
    </source>
</evidence>
<feature type="repeat" description="WD" evidence="7">
    <location>
        <begin position="842"/>
        <end position="876"/>
    </location>
</feature>
<protein>
    <recommendedName>
        <fullName evidence="5">Mitochondrial division protein 1</fullName>
    </recommendedName>
</protein>
<evidence type="ECO:0000256" key="2">
    <source>
        <dbReference type="ARBA" id="ARBA00022737"/>
    </source>
</evidence>
<name>A0A8K0T5A3_9PEZI</name>
<proteinExistence type="inferred from homology"/>